<evidence type="ECO:0008006" key="6">
    <source>
        <dbReference type="Google" id="ProtNLM"/>
    </source>
</evidence>
<dbReference type="SUPFAM" id="SSF46785">
    <property type="entry name" value="Winged helix' DNA-binding domain"/>
    <property type="match status" value="1"/>
</dbReference>
<feature type="binding site" evidence="1">
    <location>
        <position position="92"/>
    </location>
    <ligand>
        <name>Ni(2+)</name>
        <dbReference type="ChEBI" id="CHEBI:49786"/>
    </ligand>
</feature>
<evidence type="ECO:0000259" key="3">
    <source>
        <dbReference type="Pfam" id="PF08279"/>
    </source>
</evidence>
<feature type="binding site" evidence="1">
    <location>
        <position position="153"/>
    </location>
    <ligand>
        <name>Ni(2+)</name>
        <dbReference type="ChEBI" id="CHEBI:49786"/>
    </ligand>
</feature>
<evidence type="ECO:0000259" key="2">
    <source>
        <dbReference type="Pfam" id="PF02829"/>
    </source>
</evidence>
<dbReference type="EMBL" id="FQVW01000059">
    <property type="protein sequence ID" value="SHG76921.1"/>
    <property type="molecule type" value="Genomic_DNA"/>
</dbReference>
<sequence>MQHDEKVLGENRRNLILSWLKESQEPLTGKLLAERTNVSRQVIVQDVSLLKAKGEPIMATSRGYVYLQDEENGALFSKIIVVSHQPEETEDELNTLVDHGVTVKNVMVEHPIYGDLTGSLMLKNRRDVQIFITELKEKKVSLLSDLTNGVHIHTIEAETKQQLDEVCEVLKAKGYLLE</sequence>
<accession>A0A1M5MI81</accession>
<feature type="binding site" evidence="1">
    <location>
        <position position="84"/>
    </location>
    <ligand>
        <name>Ni(2+)</name>
        <dbReference type="ChEBI" id="CHEBI:49786"/>
    </ligand>
</feature>
<evidence type="ECO:0000256" key="1">
    <source>
        <dbReference type="PIRSR" id="PIRSR037847-1"/>
    </source>
</evidence>
<dbReference type="RefSeq" id="WP_072891852.1">
    <property type="nucleotide sequence ID" value="NZ_FQVW01000059.1"/>
</dbReference>
<feature type="domain" description="3H" evidence="2">
    <location>
        <begin position="80"/>
        <end position="176"/>
    </location>
</feature>
<dbReference type="Pfam" id="PF08279">
    <property type="entry name" value="HTH_11"/>
    <property type="match status" value="1"/>
</dbReference>
<keyword evidence="5" id="KW-1185">Reference proteome</keyword>
<feature type="domain" description="Helix-turn-helix type 11" evidence="3">
    <location>
        <begin position="12"/>
        <end position="64"/>
    </location>
</feature>
<dbReference type="AlphaFoldDB" id="A0A1M5MI81"/>
<dbReference type="OrthoDB" id="9792661at2"/>
<evidence type="ECO:0000313" key="4">
    <source>
        <dbReference type="EMBL" id="SHG76921.1"/>
    </source>
</evidence>
<protein>
    <recommendedName>
        <fullName evidence="6">Transcriptional regulator</fullName>
    </recommendedName>
</protein>
<dbReference type="InterPro" id="IPR036390">
    <property type="entry name" value="WH_DNA-bd_sf"/>
</dbReference>
<keyword evidence="1" id="KW-0479">Metal-binding</keyword>
<dbReference type="Gene3D" id="3.30.1340.20">
    <property type="entry name" value="3H domain"/>
    <property type="match status" value="1"/>
</dbReference>
<evidence type="ECO:0000313" key="5">
    <source>
        <dbReference type="Proteomes" id="UP000183988"/>
    </source>
</evidence>
<dbReference type="InterPro" id="IPR026043">
    <property type="entry name" value="NadR"/>
</dbReference>
<dbReference type="Proteomes" id="UP000183988">
    <property type="component" value="Unassembled WGS sequence"/>
</dbReference>
<dbReference type="Gene3D" id="1.10.10.10">
    <property type="entry name" value="Winged helix-like DNA-binding domain superfamily/Winged helix DNA-binding domain"/>
    <property type="match status" value="1"/>
</dbReference>
<organism evidence="4 5">
    <name type="scientific">Ornithinibacillus halophilus</name>
    <dbReference type="NCBI Taxonomy" id="930117"/>
    <lineage>
        <taxon>Bacteria</taxon>
        <taxon>Bacillati</taxon>
        <taxon>Bacillota</taxon>
        <taxon>Bacilli</taxon>
        <taxon>Bacillales</taxon>
        <taxon>Bacillaceae</taxon>
        <taxon>Ornithinibacillus</taxon>
    </lineage>
</organism>
<reference evidence="4 5" key="1">
    <citation type="submission" date="2016-11" db="EMBL/GenBank/DDBJ databases">
        <authorList>
            <person name="Jaros S."/>
            <person name="Januszkiewicz K."/>
            <person name="Wedrychowicz H."/>
        </authorList>
    </citation>
    <scope>NUCLEOTIDE SEQUENCE [LARGE SCALE GENOMIC DNA]</scope>
    <source>
        <strain evidence="4 5">IBRC-M 10683</strain>
    </source>
</reference>
<name>A0A1M5MI81_9BACI</name>
<dbReference type="InterPro" id="IPR035922">
    <property type="entry name" value="3H_dom_sf"/>
</dbReference>
<dbReference type="Pfam" id="PF02829">
    <property type="entry name" value="3H"/>
    <property type="match status" value="1"/>
</dbReference>
<dbReference type="PANTHER" id="PTHR40068:SF1">
    <property type="entry name" value="TRANSCRIPTION REPRESSOR NIAR-RELATED"/>
    <property type="match status" value="1"/>
</dbReference>
<dbReference type="PIRSF" id="PIRSF037847">
    <property type="entry name" value="NiaR"/>
    <property type="match status" value="1"/>
</dbReference>
<dbReference type="GO" id="GO:0046872">
    <property type="term" value="F:metal ion binding"/>
    <property type="evidence" value="ECO:0007669"/>
    <property type="project" value="UniProtKB-KW"/>
</dbReference>
<dbReference type="InterPro" id="IPR004173">
    <property type="entry name" value="3H_domain"/>
</dbReference>
<keyword evidence="1" id="KW-0533">Nickel</keyword>
<dbReference type="InterPro" id="IPR013196">
    <property type="entry name" value="HTH_11"/>
</dbReference>
<gene>
    <name evidence="4" type="ORF">SAMN05216225_105915</name>
</gene>
<dbReference type="SUPFAM" id="SSF75500">
    <property type="entry name" value="Putative transcriptional regulator TM1602, C-terminal domain"/>
    <property type="match status" value="1"/>
</dbReference>
<dbReference type="InterPro" id="IPR036388">
    <property type="entry name" value="WH-like_DNA-bd_sf"/>
</dbReference>
<proteinExistence type="predicted"/>
<dbReference type="PANTHER" id="PTHR40068">
    <property type="entry name" value="TRANSCRIPTION REPRESSOR NIAR-RELATED"/>
    <property type="match status" value="1"/>
</dbReference>
<feature type="binding site" evidence="1">
    <location>
        <position position="151"/>
    </location>
    <ligand>
        <name>Ni(2+)</name>
        <dbReference type="ChEBI" id="CHEBI:49786"/>
    </ligand>
</feature>